<feature type="domain" description="Deubiquitinating enzyme MINDY-3/4 conserved" evidence="3">
    <location>
        <begin position="205"/>
        <end position="533"/>
    </location>
</feature>
<comment type="similarity">
    <text evidence="1">Belongs to the MINDY deubiquitinase family. FAM188 subfamily.</text>
</comment>
<dbReference type="Pfam" id="PF13898">
    <property type="entry name" value="MINDY-3_4_CD"/>
    <property type="match status" value="1"/>
</dbReference>
<dbReference type="PANTHER" id="PTHR12473:SF8">
    <property type="entry name" value="UBIQUITIN CARBOXYL-TERMINAL HYDROLASE MINDY-4-RELATED"/>
    <property type="match status" value="1"/>
</dbReference>
<protein>
    <recommendedName>
        <fullName evidence="3">Deubiquitinating enzyme MINDY-3/4 conserved domain-containing protein</fullName>
    </recommendedName>
</protein>
<dbReference type="GO" id="GO:0071108">
    <property type="term" value="P:protein K48-linked deubiquitination"/>
    <property type="evidence" value="ECO:0007669"/>
    <property type="project" value="InterPro"/>
</dbReference>
<reference evidence="4" key="1">
    <citation type="submission" date="2021-01" db="EMBL/GenBank/DDBJ databases">
        <authorList>
            <person name="Corre E."/>
            <person name="Pelletier E."/>
            <person name="Niang G."/>
            <person name="Scheremetjew M."/>
            <person name="Finn R."/>
            <person name="Kale V."/>
            <person name="Holt S."/>
            <person name="Cochrane G."/>
            <person name="Meng A."/>
            <person name="Brown T."/>
            <person name="Cohen L."/>
        </authorList>
    </citation>
    <scope>NUCLEOTIDE SEQUENCE</scope>
    <source>
        <strain evidence="4">CCMP3105</strain>
    </source>
</reference>
<dbReference type="GO" id="GO:0004843">
    <property type="term" value="F:cysteine-type deubiquitinase activity"/>
    <property type="evidence" value="ECO:0007669"/>
    <property type="project" value="UniProtKB-EC"/>
</dbReference>
<name>A0A7S4VD22_9DINO</name>
<dbReference type="InterPro" id="IPR025257">
    <property type="entry name" value="MINDY-3/4_CD"/>
</dbReference>
<sequence length="538" mass="57165">MDKFDDLLRELNATSKSDISDASGYGLGSTVGGVSASAARLGPRERPPSRESSGAADPAPVPRRPSRRLAREAAAAPEERPESAGGYVPSQPRRPRSRAACSDGIGAQGQTPFLTPGVPPMSIGESPASLGRPPAPPVRLPETQAANKSLSPAPPNGQRWHPGQGCADDDDDAPRRFFGPKDVGTGGYPPPQVGNPLGIEGAQELMAVVGVPELGKSWRQGLFFAGFQPYGLHQVEGGPCGVIAAVQAFLMRALGALGLSRGTLLGVTEEQRREALVNAVVEVLWTNVGDKKKAVLLAPGAGAPIGWQQLRGHAPAIFSSEGQLRAALQKRPWADTFFQPSGCGLAALLLSAVLTRGARAVAKQDADDERAAVMIGAHGYCTQELVNLLIFGRAYSNVFDGSKRIGSVDDGFCVLQGAPHRAPVGFLSLFEAYKCIEVGQRLKGPTFPVWIVCAESHYTVLFAADTGVDPRDDKADVDLYYFDQLARQSEPVRLTVRPGALPAHLETGFEDAESMIDRCIRTKWREAAVDWNGTDVIL</sequence>
<evidence type="ECO:0000256" key="2">
    <source>
        <dbReference type="SAM" id="MobiDB-lite"/>
    </source>
</evidence>
<evidence type="ECO:0000259" key="3">
    <source>
        <dbReference type="SMART" id="SM01174"/>
    </source>
</evidence>
<dbReference type="AlphaFoldDB" id="A0A7S4VD22"/>
<dbReference type="SMART" id="SM01174">
    <property type="entry name" value="DUF4205"/>
    <property type="match status" value="1"/>
</dbReference>
<evidence type="ECO:0000313" key="4">
    <source>
        <dbReference type="EMBL" id="CAE4590624.1"/>
    </source>
</evidence>
<dbReference type="EMBL" id="HBNR01035036">
    <property type="protein sequence ID" value="CAE4590624.1"/>
    <property type="molecule type" value="Transcribed_RNA"/>
</dbReference>
<gene>
    <name evidence="4" type="ORF">AMON00008_LOCUS24033</name>
</gene>
<proteinExistence type="inferred from homology"/>
<accession>A0A7S4VD22</accession>
<dbReference type="PANTHER" id="PTHR12473">
    <property type="entry name" value="UBIQUITIN CARBOXYL-TERMINAL HYDROLASE MINDY-4-RELATED"/>
    <property type="match status" value="1"/>
</dbReference>
<dbReference type="GO" id="GO:0006508">
    <property type="term" value="P:proteolysis"/>
    <property type="evidence" value="ECO:0007669"/>
    <property type="project" value="UniProtKB-KW"/>
</dbReference>
<feature type="region of interest" description="Disordered" evidence="2">
    <location>
        <begin position="14"/>
        <end position="189"/>
    </location>
</feature>
<organism evidence="4">
    <name type="scientific">Alexandrium monilatum</name>
    <dbReference type="NCBI Taxonomy" id="311494"/>
    <lineage>
        <taxon>Eukaryota</taxon>
        <taxon>Sar</taxon>
        <taxon>Alveolata</taxon>
        <taxon>Dinophyceae</taxon>
        <taxon>Gonyaulacales</taxon>
        <taxon>Pyrocystaceae</taxon>
        <taxon>Alexandrium</taxon>
    </lineage>
</organism>
<evidence type="ECO:0000256" key="1">
    <source>
        <dbReference type="ARBA" id="ARBA00011074"/>
    </source>
</evidence>
<dbReference type="GO" id="GO:1990380">
    <property type="term" value="F:K48-linked deubiquitinase activity"/>
    <property type="evidence" value="ECO:0007669"/>
    <property type="project" value="InterPro"/>
</dbReference>
<dbReference type="InterPro" id="IPR039785">
    <property type="entry name" value="MINY3/4"/>
</dbReference>